<reference evidence="1 2" key="1">
    <citation type="submission" date="2018-06" db="EMBL/GenBank/DDBJ databases">
        <title>A transcriptomic atlas of mushroom development highlights an independent origin of complex multicellularity.</title>
        <authorList>
            <consortium name="DOE Joint Genome Institute"/>
            <person name="Krizsan K."/>
            <person name="Almasi E."/>
            <person name="Merenyi Z."/>
            <person name="Sahu N."/>
            <person name="Viragh M."/>
            <person name="Koszo T."/>
            <person name="Mondo S."/>
            <person name="Kiss B."/>
            <person name="Balint B."/>
            <person name="Kues U."/>
            <person name="Barry K."/>
            <person name="Hegedus J.C."/>
            <person name="Henrissat B."/>
            <person name="Johnson J."/>
            <person name="Lipzen A."/>
            <person name="Ohm R."/>
            <person name="Nagy I."/>
            <person name="Pangilinan J."/>
            <person name="Yan J."/>
            <person name="Xiong Y."/>
            <person name="Grigoriev I.V."/>
            <person name="Hibbett D.S."/>
            <person name="Nagy L.G."/>
        </authorList>
    </citation>
    <scope>NUCLEOTIDE SEQUENCE [LARGE SCALE GENOMIC DNA]</scope>
    <source>
        <strain evidence="1 2">SZMC22713</strain>
    </source>
</reference>
<dbReference type="OrthoDB" id="3256525at2759"/>
<evidence type="ECO:0000313" key="1">
    <source>
        <dbReference type="EMBL" id="TDL17924.1"/>
    </source>
</evidence>
<dbReference type="VEuPathDB" id="FungiDB:BD410DRAFT_515410"/>
<dbReference type="EMBL" id="ML170214">
    <property type="protein sequence ID" value="TDL17924.1"/>
    <property type="molecule type" value="Genomic_DNA"/>
</dbReference>
<proteinExistence type="predicted"/>
<keyword evidence="2" id="KW-1185">Reference proteome</keyword>
<evidence type="ECO:0008006" key="3">
    <source>
        <dbReference type="Google" id="ProtNLM"/>
    </source>
</evidence>
<dbReference type="Proteomes" id="UP000294933">
    <property type="component" value="Unassembled WGS sequence"/>
</dbReference>
<evidence type="ECO:0000313" key="2">
    <source>
        <dbReference type="Proteomes" id="UP000294933"/>
    </source>
</evidence>
<accession>A0A4Y7PRB9</accession>
<protein>
    <recommendedName>
        <fullName evidence="3">F-box domain-containing protein</fullName>
    </recommendedName>
</protein>
<dbReference type="AlphaFoldDB" id="A0A4Y7PRB9"/>
<sequence>MIDVAVQREISTCSPTLYPTMDPPHIPPEIWRNIFRFATFTATSLNMMDWGPYWPYARLVDVHPTKSYHSTLPTKKAITLVSRHFRELSLEYLFEVVQLFHTHNAQLLLYAILSHATVTGTPSSPARWIKYMTVDLDTNEDSHLMDGVLMKIFPRCENLVAFGWESHERLLDFQTDDSSELMASIPLNITTLEWHRNVLGHSFNSLRGHVALRNLRVSDVLSMSPADCDVTIPSITHLDARTPLTSIAVSWWDLPSVVHLTLDCLDGHHFERLVSKSRDTIESIYIPDPWRCRLDGFPRILASMPKLRTFYYDIDVNTDDQDKLSSTWIHVGAHASLTHVYLFCRTGMHYGKGSFSAVRDLFLGHLQPLLDRHLPLTIAIMGAQSVFEQGDFREDGYDSAAQERFFYDLSASLNISQVRITVQ</sequence>
<organism evidence="1 2">
    <name type="scientific">Rickenella mellea</name>
    <dbReference type="NCBI Taxonomy" id="50990"/>
    <lineage>
        <taxon>Eukaryota</taxon>
        <taxon>Fungi</taxon>
        <taxon>Dikarya</taxon>
        <taxon>Basidiomycota</taxon>
        <taxon>Agaricomycotina</taxon>
        <taxon>Agaricomycetes</taxon>
        <taxon>Hymenochaetales</taxon>
        <taxon>Rickenellaceae</taxon>
        <taxon>Rickenella</taxon>
    </lineage>
</organism>
<gene>
    <name evidence="1" type="ORF">BD410DRAFT_515410</name>
</gene>
<name>A0A4Y7PRB9_9AGAM</name>